<keyword evidence="3" id="KW-0813">Transport</keyword>
<dbReference type="AlphaFoldDB" id="A0A0K6IXV8"/>
<proteinExistence type="inferred from homology"/>
<evidence type="ECO:0000259" key="6">
    <source>
        <dbReference type="Pfam" id="PF25917"/>
    </source>
</evidence>
<feature type="domain" description="Multidrug resistance protein MdtA-like barrel-sandwich hybrid" evidence="6">
    <location>
        <begin position="58"/>
        <end position="188"/>
    </location>
</feature>
<feature type="chain" id="PRO_5005505731" evidence="5">
    <location>
        <begin position="25"/>
        <end position="347"/>
    </location>
</feature>
<dbReference type="GO" id="GO:1990281">
    <property type="term" value="C:efflux pump complex"/>
    <property type="evidence" value="ECO:0007669"/>
    <property type="project" value="TreeGrafter"/>
</dbReference>
<evidence type="ECO:0000256" key="3">
    <source>
        <dbReference type="ARBA" id="ARBA00022448"/>
    </source>
</evidence>
<evidence type="ECO:0000256" key="2">
    <source>
        <dbReference type="ARBA" id="ARBA00009477"/>
    </source>
</evidence>
<feature type="domain" description="CusB-like beta-barrel" evidence="7">
    <location>
        <begin position="204"/>
        <end position="276"/>
    </location>
</feature>
<dbReference type="GO" id="GO:0015562">
    <property type="term" value="F:efflux transmembrane transporter activity"/>
    <property type="evidence" value="ECO:0007669"/>
    <property type="project" value="TreeGrafter"/>
</dbReference>
<accession>A0A0K6IXV8</accession>
<dbReference type="RefSeq" id="WP_055424198.1">
    <property type="nucleotide sequence ID" value="NZ_CYHH01000015.1"/>
</dbReference>
<dbReference type="Pfam" id="PF25967">
    <property type="entry name" value="RND-MFP_C"/>
    <property type="match status" value="1"/>
</dbReference>
<evidence type="ECO:0000259" key="8">
    <source>
        <dbReference type="Pfam" id="PF25967"/>
    </source>
</evidence>
<dbReference type="Gene3D" id="2.40.420.20">
    <property type="match status" value="1"/>
</dbReference>
<feature type="signal peptide" evidence="5">
    <location>
        <begin position="1"/>
        <end position="24"/>
    </location>
</feature>
<organism evidence="9 10">
    <name type="scientific">Tepidiphilus thermophilus</name>
    <dbReference type="NCBI Taxonomy" id="876478"/>
    <lineage>
        <taxon>Bacteria</taxon>
        <taxon>Pseudomonadati</taxon>
        <taxon>Pseudomonadota</taxon>
        <taxon>Hydrogenophilia</taxon>
        <taxon>Hydrogenophilales</taxon>
        <taxon>Hydrogenophilaceae</taxon>
        <taxon>Tepidiphilus</taxon>
    </lineage>
</organism>
<keyword evidence="4" id="KW-0175">Coiled coil</keyword>
<dbReference type="Pfam" id="PF25917">
    <property type="entry name" value="BSH_RND"/>
    <property type="match status" value="1"/>
</dbReference>
<dbReference type="EMBL" id="CYHH01000015">
    <property type="protein sequence ID" value="CUB07945.1"/>
    <property type="molecule type" value="Genomic_DNA"/>
</dbReference>
<evidence type="ECO:0000313" key="9">
    <source>
        <dbReference type="EMBL" id="CUB07945.1"/>
    </source>
</evidence>
<comment type="similarity">
    <text evidence="2">Belongs to the membrane fusion protein (MFP) (TC 8.A.1) family.</text>
</comment>
<dbReference type="Proteomes" id="UP000182108">
    <property type="component" value="Unassembled WGS sequence"/>
</dbReference>
<feature type="domain" description="Multidrug resistance protein MdtA-like C-terminal permuted SH3" evidence="8">
    <location>
        <begin position="285"/>
        <end position="339"/>
    </location>
</feature>
<evidence type="ECO:0000256" key="1">
    <source>
        <dbReference type="ARBA" id="ARBA00004196"/>
    </source>
</evidence>
<feature type="coiled-coil region" evidence="4">
    <location>
        <begin position="99"/>
        <end position="160"/>
    </location>
</feature>
<dbReference type="OrthoDB" id="9806939at2"/>
<dbReference type="Gene3D" id="2.40.50.100">
    <property type="match status" value="1"/>
</dbReference>
<dbReference type="Gene3D" id="1.10.287.470">
    <property type="entry name" value="Helix hairpin bin"/>
    <property type="match status" value="1"/>
</dbReference>
<comment type="subcellular location">
    <subcellularLocation>
        <location evidence="1">Cell envelope</location>
    </subcellularLocation>
</comment>
<dbReference type="InterPro" id="IPR058625">
    <property type="entry name" value="MdtA-like_BSH"/>
</dbReference>
<dbReference type="InterPro" id="IPR006143">
    <property type="entry name" value="RND_pump_MFP"/>
</dbReference>
<dbReference type="NCBIfam" id="TIGR01730">
    <property type="entry name" value="RND_mfp"/>
    <property type="match status" value="1"/>
</dbReference>
<keyword evidence="5" id="KW-0732">Signal</keyword>
<sequence length="347" mass="37120">MGPRRIVMLTLLACTLSHGTGLLAAPEAGLETVVVQAERDSAHHSAEGTVEAVRDTLMTAQVAGVIVSRSAEVGQRVRAGEELVRIDPRAAEDQAAASAAQVQAARAELQVALKEYERQRRLFEKAYISEAAFDRARAQRDAAQARVAALEAQAKAVHTQAGYHRVTAPYDGIVSEVPVVLGETALPGRPLVRLYDPGALRVTAVAAQGEAATLVAEGTVDVEIPGFPALHLPAERVQIFPAADPSTHTVQLRLPLPPEVRGLKPGLFARLSWRSSGAAAGQRFLVPASAVVRRAELTGLYVLDRDGKPLLRQVRLGRVEGERVEILSGVEEGERVVTNPELAARER</sequence>
<dbReference type="PANTHER" id="PTHR30469:SF38">
    <property type="entry name" value="HLYD FAMILY SECRETION PROTEIN"/>
    <property type="match status" value="1"/>
</dbReference>
<dbReference type="Gene3D" id="2.40.30.170">
    <property type="match status" value="1"/>
</dbReference>
<gene>
    <name evidence="9" type="ORF">Ga0061068_1159</name>
</gene>
<evidence type="ECO:0000259" key="7">
    <source>
        <dbReference type="Pfam" id="PF25954"/>
    </source>
</evidence>
<name>A0A0K6IXV8_9PROT</name>
<evidence type="ECO:0000256" key="5">
    <source>
        <dbReference type="SAM" id="SignalP"/>
    </source>
</evidence>
<dbReference type="Pfam" id="PF25954">
    <property type="entry name" value="Beta-barrel_RND_2"/>
    <property type="match status" value="1"/>
</dbReference>
<dbReference type="PANTHER" id="PTHR30469">
    <property type="entry name" value="MULTIDRUG RESISTANCE PROTEIN MDTA"/>
    <property type="match status" value="1"/>
</dbReference>
<keyword evidence="10" id="KW-1185">Reference proteome</keyword>
<dbReference type="InterPro" id="IPR058792">
    <property type="entry name" value="Beta-barrel_RND_2"/>
</dbReference>
<dbReference type="SUPFAM" id="SSF111369">
    <property type="entry name" value="HlyD-like secretion proteins"/>
    <property type="match status" value="1"/>
</dbReference>
<evidence type="ECO:0000313" key="10">
    <source>
        <dbReference type="Proteomes" id="UP000182108"/>
    </source>
</evidence>
<reference evidence="10" key="1">
    <citation type="submission" date="2015-08" db="EMBL/GenBank/DDBJ databases">
        <authorList>
            <person name="Babu N.S."/>
            <person name="Beckwith C.J."/>
            <person name="Beseler K.G."/>
            <person name="Brison A."/>
            <person name="Carone J.V."/>
            <person name="Caskin T.P."/>
            <person name="Diamond M."/>
            <person name="Durham M.E."/>
            <person name="Foxe J.M."/>
            <person name="Go M."/>
            <person name="Henderson B.A."/>
            <person name="Jones I.B."/>
            <person name="McGettigan J.A."/>
            <person name="Micheletti S.J."/>
            <person name="Nasrallah M.E."/>
            <person name="Ortiz D."/>
            <person name="Piller C.R."/>
            <person name="Privatt S.R."/>
            <person name="Schneider S.L."/>
            <person name="Sharp S."/>
            <person name="Smith T.C."/>
            <person name="Stanton J.D."/>
            <person name="Ullery H.E."/>
            <person name="Wilson R.J."/>
            <person name="Serrano M.G."/>
            <person name="Buck G."/>
            <person name="Lee V."/>
            <person name="Wang Y."/>
            <person name="Carvalho R."/>
            <person name="Voegtly L."/>
            <person name="Shi R."/>
            <person name="Duckworth R."/>
            <person name="Johnson A."/>
            <person name="Loviza R."/>
            <person name="Walstead R."/>
            <person name="Shah Z."/>
            <person name="Kiflezghi M."/>
            <person name="Wade K."/>
            <person name="Ball S.L."/>
            <person name="Bradley K.W."/>
            <person name="Asai D.J."/>
            <person name="Bowman C.A."/>
            <person name="Russell D.A."/>
            <person name="Pope W.H."/>
            <person name="Jacobs-Sera D."/>
            <person name="Hendrix R.W."/>
            <person name="Hatfull G.F."/>
        </authorList>
    </citation>
    <scope>NUCLEOTIDE SEQUENCE [LARGE SCALE GENOMIC DNA]</scope>
    <source>
        <strain evidence="10">JCM 19170</strain>
    </source>
</reference>
<dbReference type="InterPro" id="IPR058627">
    <property type="entry name" value="MdtA-like_C"/>
</dbReference>
<protein>
    <submittedName>
        <fullName evidence="9">RND family efflux transporter, MFP subunit</fullName>
    </submittedName>
</protein>
<evidence type="ECO:0000256" key="4">
    <source>
        <dbReference type="SAM" id="Coils"/>
    </source>
</evidence>